<gene>
    <name evidence="1" type="ORF">A9C19_13405</name>
</gene>
<dbReference type="STRING" id="1547283.A9C19_13405"/>
<dbReference type="AlphaFoldDB" id="A0A1L3MTK4"/>
<proteinExistence type="predicted"/>
<name>A0A1L3MTK4_9BACI</name>
<organism evidence="1 2">
    <name type="scientific">Bacillus weihaiensis</name>
    <dbReference type="NCBI Taxonomy" id="1547283"/>
    <lineage>
        <taxon>Bacteria</taxon>
        <taxon>Bacillati</taxon>
        <taxon>Bacillota</taxon>
        <taxon>Bacilli</taxon>
        <taxon>Bacillales</taxon>
        <taxon>Bacillaceae</taxon>
        <taxon>Bacillus</taxon>
    </lineage>
</organism>
<keyword evidence="2" id="KW-1185">Reference proteome</keyword>
<dbReference type="EMBL" id="CP016020">
    <property type="protein sequence ID" value="APH05667.1"/>
    <property type="molecule type" value="Genomic_DNA"/>
</dbReference>
<evidence type="ECO:0000313" key="2">
    <source>
        <dbReference type="Proteomes" id="UP000181936"/>
    </source>
</evidence>
<dbReference type="Proteomes" id="UP000181936">
    <property type="component" value="Chromosome"/>
</dbReference>
<dbReference type="PROSITE" id="PS51257">
    <property type="entry name" value="PROKAR_LIPOPROTEIN"/>
    <property type="match status" value="1"/>
</dbReference>
<reference evidence="1 2" key="1">
    <citation type="journal article" date="2016" name="Sci. Rep.">
        <title>Complete genome sequence and transcriptomic analysis of a novel marine strain Bacillus weihaiensis reveals the mechanism of brown algae degradation.</title>
        <authorList>
            <person name="Zhu Y."/>
            <person name="Chen P."/>
            <person name="Bao Y."/>
            <person name="Men Y."/>
            <person name="Zeng Y."/>
            <person name="Yang J."/>
            <person name="Sun J."/>
            <person name="Sun Y."/>
        </authorList>
    </citation>
    <scope>NUCLEOTIDE SEQUENCE [LARGE SCALE GENOMIC DNA]</scope>
    <source>
        <strain evidence="1 2">Alg07</strain>
    </source>
</reference>
<protein>
    <recommendedName>
        <fullName evidence="3">Lipoprotein</fullName>
    </recommendedName>
</protein>
<sequence>MKRVGVLVYLLMLVVGCSTNSTDYQYTFLERAKSGRLHSQFLEMKQLKDSPMNITITIPLS</sequence>
<evidence type="ECO:0008006" key="3">
    <source>
        <dbReference type="Google" id="ProtNLM"/>
    </source>
</evidence>
<evidence type="ECO:0000313" key="1">
    <source>
        <dbReference type="EMBL" id="APH05667.1"/>
    </source>
</evidence>
<dbReference type="KEGG" id="bwh:A9C19_13405"/>
<accession>A0A1L3MTK4</accession>